<comment type="caution">
    <text evidence="1">The sequence shown here is derived from an EMBL/GenBank/DDBJ whole genome shotgun (WGS) entry which is preliminary data.</text>
</comment>
<protein>
    <submittedName>
        <fullName evidence="1">Uncharacterized protein</fullName>
    </submittedName>
</protein>
<sequence length="67" mass="7229">MVLRGGGSMPVPGARITMLRGAGGTGRSIRTGPCRFLSLPLFFSHRHTFVRAAVSQGARCYEGFFLD</sequence>
<name>A0ABQ0EB49_9BACT</name>
<reference evidence="1 2" key="1">
    <citation type="journal article" date="2025" name="Int. J. Syst. Evol. Microbiol.">
        <title>Desulfovibrio falkowii sp. nov., Porphyromonas miyakawae sp. nov., Mediterraneibacter flintii sp. nov. and Owariibacterium komagatae gen. nov., sp. nov., isolated from human faeces.</title>
        <authorList>
            <person name="Hamaguchi T."/>
            <person name="Ohara M."/>
            <person name="Hisatomi A."/>
            <person name="Sekiguchi K."/>
            <person name="Takeda J.I."/>
            <person name="Ueyama J."/>
            <person name="Ito M."/>
            <person name="Nishiwaki H."/>
            <person name="Ogi T."/>
            <person name="Hirayama M."/>
            <person name="Ohkuma M."/>
            <person name="Sakamoto M."/>
            <person name="Ohno K."/>
        </authorList>
    </citation>
    <scope>NUCLEOTIDE SEQUENCE [LARGE SCALE GENOMIC DNA]</scope>
    <source>
        <strain evidence="1 2">13CB8C</strain>
    </source>
</reference>
<proteinExistence type="predicted"/>
<evidence type="ECO:0000313" key="2">
    <source>
        <dbReference type="Proteomes" id="UP001628192"/>
    </source>
</evidence>
<gene>
    <name evidence="1" type="ORF">Defa_23640</name>
</gene>
<accession>A0ABQ0EB49</accession>
<evidence type="ECO:0000313" key="1">
    <source>
        <dbReference type="EMBL" id="GAB1254877.1"/>
    </source>
</evidence>
<dbReference type="Proteomes" id="UP001628192">
    <property type="component" value="Unassembled WGS sequence"/>
</dbReference>
<dbReference type="EMBL" id="BAAFSG010000001">
    <property type="protein sequence ID" value="GAB1254877.1"/>
    <property type="molecule type" value="Genomic_DNA"/>
</dbReference>
<keyword evidence="2" id="KW-1185">Reference proteome</keyword>
<organism evidence="1 2">
    <name type="scientific">Desulfovibrio falkowii</name>
    <dbReference type="NCBI Taxonomy" id="3136602"/>
    <lineage>
        <taxon>Bacteria</taxon>
        <taxon>Pseudomonadati</taxon>
        <taxon>Thermodesulfobacteriota</taxon>
        <taxon>Desulfovibrionia</taxon>
        <taxon>Desulfovibrionales</taxon>
        <taxon>Desulfovibrionaceae</taxon>
        <taxon>Desulfovibrio</taxon>
    </lineage>
</organism>